<dbReference type="AlphaFoldDB" id="A0AAD7BLU4"/>
<dbReference type="Proteomes" id="UP001221142">
    <property type="component" value="Unassembled WGS sequence"/>
</dbReference>
<gene>
    <name evidence="2" type="ORF">FB45DRAFT_1030780</name>
</gene>
<proteinExistence type="predicted"/>
<protein>
    <submittedName>
        <fullName evidence="2">Uncharacterized protein</fullName>
    </submittedName>
</protein>
<keyword evidence="1" id="KW-0472">Membrane</keyword>
<comment type="caution">
    <text evidence="2">The sequence shown here is derived from an EMBL/GenBank/DDBJ whole genome shotgun (WGS) entry which is preliminary data.</text>
</comment>
<evidence type="ECO:0000313" key="3">
    <source>
        <dbReference type="Proteomes" id="UP001221142"/>
    </source>
</evidence>
<sequence>MSADMSAVSNEASLVSSIANLLPTTVSRVLFAVPFVLTLVLYLTPSLSKTTQNLHNIMASTEHVFFSSVEAGLFSETSDSALYADLARLQLTSSELREQSLRASLSTWSYTRATCTGLAFRIRGSVDSATTLKTRIEVVCY</sequence>
<accession>A0AAD7BLU4</accession>
<evidence type="ECO:0000313" key="2">
    <source>
        <dbReference type="EMBL" id="KAJ7624644.1"/>
    </source>
</evidence>
<reference evidence="2" key="1">
    <citation type="submission" date="2023-03" db="EMBL/GenBank/DDBJ databases">
        <title>Massive genome expansion in bonnet fungi (Mycena s.s.) driven by repeated elements and novel gene families across ecological guilds.</title>
        <authorList>
            <consortium name="Lawrence Berkeley National Laboratory"/>
            <person name="Harder C.B."/>
            <person name="Miyauchi S."/>
            <person name="Viragh M."/>
            <person name="Kuo A."/>
            <person name="Thoen E."/>
            <person name="Andreopoulos B."/>
            <person name="Lu D."/>
            <person name="Skrede I."/>
            <person name="Drula E."/>
            <person name="Henrissat B."/>
            <person name="Morin E."/>
            <person name="Kohler A."/>
            <person name="Barry K."/>
            <person name="LaButti K."/>
            <person name="Morin E."/>
            <person name="Salamov A."/>
            <person name="Lipzen A."/>
            <person name="Mereny Z."/>
            <person name="Hegedus B."/>
            <person name="Baldrian P."/>
            <person name="Stursova M."/>
            <person name="Weitz H."/>
            <person name="Taylor A."/>
            <person name="Grigoriev I.V."/>
            <person name="Nagy L.G."/>
            <person name="Martin F."/>
            <person name="Kauserud H."/>
        </authorList>
    </citation>
    <scope>NUCLEOTIDE SEQUENCE</scope>
    <source>
        <strain evidence="2">9284</strain>
    </source>
</reference>
<feature type="transmembrane region" description="Helical" evidence="1">
    <location>
        <begin position="25"/>
        <end position="44"/>
    </location>
</feature>
<dbReference type="EMBL" id="JARKIF010000013">
    <property type="protein sequence ID" value="KAJ7624644.1"/>
    <property type="molecule type" value="Genomic_DNA"/>
</dbReference>
<keyword evidence="3" id="KW-1185">Reference proteome</keyword>
<evidence type="ECO:0000256" key="1">
    <source>
        <dbReference type="SAM" id="Phobius"/>
    </source>
</evidence>
<organism evidence="2 3">
    <name type="scientific">Roridomyces roridus</name>
    <dbReference type="NCBI Taxonomy" id="1738132"/>
    <lineage>
        <taxon>Eukaryota</taxon>
        <taxon>Fungi</taxon>
        <taxon>Dikarya</taxon>
        <taxon>Basidiomycota</taxon>
        <taxon>Agaricomycotina</taxon>
        <taxon>Agaricomycetes</taxon>
        <taxon>Agaricomycetidae</taxon>
        <taxon>Agaricales</taxon>
        <taxon>Marasmiineae</taxon>
        <taxon>Mycenaceae</taxon>
        <taxon>Roridomyces</taxon>
    </lineage>
</organism>
<keyword evidence="1" id="KW-0812">Transmembrane</keyword>
<name>A0AAD7BLU4_9AGAR</name>
<keyword evidence="1" id="KW-1133">Transmembrane helix</keyword>